<dbReference type="InterPro" id="IPR036388">
    <property type="entry name" value="WH-like_DNA-bd_sf"/>
</dbReference>
<dbReference type="HAMAP" id="MF_00245">
    <property type="entry name" value="UPF0122"/>
    <property type="match status" value="1"/>
</dbReference>
<dbReference type="PANTHER" id="PTHR40083:SF1">
    <property type="entry name" value="UPF0122 PROTEIN YLXM"/>
    <property type="match status" value="1"/>
</dbReference>
<dbReference type="GO" id="GO:0003677">
    <property type="term" value="F:DNA binding"/>
    <property type="evidence" value="ECO:0007669"/>
    <property type="project" value="UniProtKB-KW"/>
</dbReference>
<dbReference type="InterPro" id="IPR007394">
    <property type="entry name" value="UPF0122"/>
</dbReference>
<dbReference type="KEGG" id="acae:HYG86_17180"/>
<dbReference type="NCBIfam" id="NF045758">
    <property type="entry name" value="YlxM"/>
    <property type="match status" value="1"/>
</dbReference>
<evidence type="ECO:0000256" key="1">
    <source>
        <dbReference type="ARBA" id="ARBA00008720"/>
    </source>
</evidence>
<comment type="function">
    <text evidence="2 3">Might take part in the signal recognition particle (SRP) pathway. This is inferred from the conservation of its genetic proximity to ftsY/ffh. May be a regulatory protein.</text>
</comment>
<dbReference type="Proteomes" id="UP000516160">
    <property type="component" value="Chromosome"/>
</dbReference>
<organism evidence="4 5">
    <name type="scientific">Alkalicella caledoniensis</name>
    <dbReference type="NCBI Taxonomy" id="2731377"/>
    <lineage>
        <taxon>Bacteria</taxon>
        <taxon>Bacillati</taxon>
        <taxon>Bacillota</taxon>
        <taxon>Clostridia</taxon>
        <taxon>Eubacteriales</taxon>
        <taxon>Proteinivoracaceae</taxon>
        <taxon>Alkalicella</taxon>
    </lineage>
</organism>
<gene>
    <name evidence="4" type="ORF">HYG86_17180</name>
</gene>
<dbReference type="RefSeq" id="WP_213166772.1">
    <property type="nucleotide sequence ID" value="NZ_CP058559.1"/>
</dbReference>
<protein>
    <recommendedName>
        <fullName evidence="3">UPF0122 protein HYG86_17180</fullName>
    </recommendedName>
</protein>
<keyword evidence="4" id="KW-0238">DNA-binding</keyword>
<evidence type="ECO:0000256" key="3">
    <source>
        <dbReference type="HAMAP-Rule" id="MF_00245"/>
    </source>
</evidence>
<evidence type="ECO:0000256" key="2">
    <source>
        <dbReference type="ARBA" id="ARBA00024764"/>
    </source>
</evidence>
<accession>A0A7G9WCG8</accession>
<name>A0A7G9WCG8_ALKCA</name>
<dbReference type="InterPro" id="IPR054831">
    <property type="entry name" value="UPF0122_fam_protein"/>
</dbReference>
<dbReference type="Pfam" id="PF04297">
    <property type="entry name" value="UPF0122"/>
    <property type="match status" value="1"/>
</dbReference>
<dbReference type="InterPro" id="IPR013324">
    <property type="entry name" value="RNA_pol_sigma_r3/r4-like"/>
</dbReference>
<proteinExistence type="inferred from homology"/>
<comment type="similarity">
    <text evidence="1 3">Belongs to the UPF0122 family.</text>
</comment>
<evidence type="ECO:0000313" key="5">
    <source>
        <dbReference type="Proteomes" id="UP000516160"/>
    </source>
</evidence>
<dbReference type="Gene3D" id="1.10.10.10">
    <property type="entry name" value="Winged helix-like DNA-binding domain superfamily/Winged helix DNA-binding domain"/>
    <property type="match status" value="1"/>
</dbReference>
<dbReference type="NCBIfam" id="NF001072">
    <property type="entry name" value="PRK00118.2-2"/>
    <property type="match status" value="1"/>
</dbReference>
<dbReference type="AlphaFoldDB" id="A0A7G9WCG8"/>
<evidence type="ECO:0000313" key="4">
    <source>
        <dbReference type="EMBL" id="QNO16380.1"/>
    </source>
</evidence>
<keyword evidence="5" id="KW-1185">Reference proteome</keyword>
<reference evidence="4 5" key="1">
    <citation type="submission" date="2020-07" db="EMBL/GenBank/DDBJ databases">
        <title>Alkalicella. sp. LB2 genome.</title>
        <authorList>
            <person name="Postec A."/>
            <person name="Quemeneur M."/>
        </authorList>
    </citation>
    <scope>NUCLEOTIDE SEQUENCE [LARGE SCALE GENOMIC DNA]</scope>
    <source>
        <strain evidence="4 5">LB2</strain>
    </source>
</reference>
<sequence>MLDKVTHLNDLYDIYGQLLTQKQQHIFQMYYQDDLSLGEIAEQVNTSRQAVYDNLKRVANILESYETKLNLYKKDKDLSKILDRLEESIGSKNIEKSKELITLLKQNLG</sequence>
<dbReference type="SUPFAM" id="SSF88659">
    <property type="entry name" value="Sigma3 and sigma4 domains of RNA polymerase sigma factors"/>
    <property type="match status" value="1"/>
</dbReference>
<dbReference type="EMBL" id="CP058559">
    <property type="protein sequence ID" value="QNO16380.1"/>
    <property type="molecule type" value="Genomic_DNA"/>
</dbReference>
<dbReference type="PANTHER" id="PTHR40083">
    <property type="entry name" value="UPF0122 PROTEIN CBO2450/CLC_2298"/>
    <property type="match status" value="1"/>
</dbReference>